<proteinExistence type="predicted"/>
<evidence type="ECO:0000259" key="1">
    <source>
        <dbReference type="PROSITE" id="PS50897"/>
    </source>
</evidence>
<feature type="domain" description="CTLH" evidence="1">
    <location>
        <begin position="43"/>
        <end position="100"/>
    </location>
</feature>
<dbReference type="PANTHER" id="PTHR12864">
    <property type="entry name" value="RAN BINDING PROTEIN 9-RELATED"/>
    <property type="match status" value="1"/>
</dbReference>
<dbReference type="EMBL" id="DS985241">
    <property type="protein sequence ID" value="EDV29482.1"/>
    <property type="molecule type" value="Genomic_DNA"/>
</dbReference>
<dbReference type="InParanoid" id="B3RL39"/>
<dbReference type="Proteomes" id="UP000009022">
    <property type="component" value="Unassembled WGS sequence"/>
</dbReference>
<reference evidence="2 3" key="1">
    <citation type="journal article" date="2008" name="Nature">
        <title>The Trichoplax genome and the nature of placozoans.</title>
        <authorList>
            <person name="Srivastava M."/>
            <person name="Begovic E."/>
            <person name="Chapman J."/>
            <person name="Putnam N.H."/>
            <person name="Hellsten U."/>
            <person name="Kawashima T."/>
            <person name="Kuo A."/>
            <person name="Mitros T."/>
            <person name="Salamov A."/>
            <person name="Carpenter M.L."/>
            <person name="Signorovitch A.Y."/>
            <person name="Moreno M.A."/>
            <person name="Kamm K."/>
            <person name="Grimwood J."/>
            <person name="Schmutz J."/>
            <person name="Shapiro H."/>
            <person name="Grigoriev I.V."/>
            <person name="Buss L.W."/>
            <person name="Schierwater B."/>
            <person name="Dellaporta S.L."/>
            <person name="Rokhsar D.S."/>
        </authorList>
    </citation>
    <scope>NUCLEOTIDE SEQUENCE [LARGE SCALE GENOMIC DNA]</scope>
    <source>
        <strain evidence="2 3">Grell-BS-1999</strain>
    </source>
</reference>
<evidence type="ECO:0000313" key="3">
    <source>
        <dbReference type="Proteomes" id="UP000009022"/>
    </source>
</evidence>
<dbReference type="FunCoup" id="B3RL39">
    <property type="interactions" value="2223"/>
</dbReference>
<dbReference type="KEGG" id="tad:TRIADDRAFT_20201"/>
<dbReference type="PhylomeDB" id="B3RL39"/>
<dbReference type="GO" id="GO:0043161">
    <property type="term" value="P:proteasome-mediated ubiquitin-dependent protein catabolic process"/>
    <property type="evidence" value="ECO:0000318"/>
    <property type="project" value="GO_Central"/>
</dbReference>
<dbReference type="Pfam" id="PF10607">
    <property type="entry name" value="CTLH"/>
    <property type="match status" value="1"/>
</dbReference>
<dbReference type="InterPro" id="IPR006594">
    <property type="entry name" value="LisH"/>
</dbReference>
<dbReference type="InterPro" id="IPR024964">
    <property type="entry name" value="CTLH/CRA"/>
</dbReference>
<dbReference type="STRING" id="10228.B3RL39"/>
<evidence type="ECO:0000313" key="2">
    <source>
        <dbReference type="EMBL" id="EDV29482.1"/>
    </source>
</evidence>
<dbReference type="GO" id="GO:0005737">
    <property type="term" value="C:cytoplasm"/>
    <property type="evidence" value="ECO:0000318"/>
    <property type="project" value="GO_Central"/>
</dbReference>
<dbReference type="OMA" id="KMILWAQ"/>
<protein>
    <recommendedName>
        <fullName evidence="1">CTLH domain-containing protein</fullName>
    </recommendedName>
</protein>
<accession>B3RL39</accession>
<dbReference type="InterPro" id="IPR006595">
    <property type="entry name" value="CTLH_C"/>
</dbReference>
<dbReference type="SMART" id="SM00757">
    <property type="entry name" value="CRA"/>
    <property type="match status" value="1"/>
</dbReference>
<dbReference type="eggNOG" id="KOG2659">
    <property type="taxonomic scope" value="Eukaryota"/>
</dbReference>
<dbReference type="PROSITE" id="PS50897">
    <property type="entry name" value="CTLH"/>
    <property type="match status" value="1"/>
</dbReference>
<dbReference type="GO" id="GO:0005634">
    <property type="term" value="C:nucleus"/>
    <property type="evidence" value="ECO:0000318"/>
    <property type="project" value="GO_Central"/>
</dbReference>
<dbReference type="GeneID" id="6749112"/>
<dbReference type="SMART" id="SM00667">
    <property type="entry name" value="LisH"/>
    <property type="match status" value="1"/>
</dbReference>
<sequence length="209" mass="23817">MEVQRGDLNRLIMNYFVTEGYKEAAEKFQIESGTPIPILSSDSLEKRMKITNAVHDGDISTAIYLVNAVYPDILDSNPQLYFHLQQQKLIELIRKKDIETALDFAQTHLADRGIENPQFLEELERTMALLAFEEPESSSFSDLLNSSQRQKVASELNAAILEEEDCNSSTKVAELIKLLVWSQRELDKSKVKYDRMTDIARGLISTQSE</sequence>
<dbReference type="InterPro" id="IPR050618">
    <property type="entry name" value="Ubq-SigPath_Reg"/>
</dbReference>
<organism evidence="2 3">
    <name type="scientific">Trichoplax adhaerens</name>
    <name type="common">Trichoplax reptans</name>
    <dbReference type="NCBI Taxonomy" id="10228"/>
    <lineage>
        <taxon>Eukaryota</taxon>
        <taxon>Metazoa</taxon>
        <taxon>Placozoa</taxon>
        <taxon>Uniplacotomia</taxon>
        <taxon>Trichoplacea</taxon>
        <taxon>Trichoplacidae</taxon>
        <taxon>Trichoplax</taxon>
    </lineage>
</organism>
<dbReference type="CTD" id="6749112"/>
<name>B3RL39_TRIAD</name>
<dbReference type="RefSeq" id="XP_002108684.1">
    <property type="nucleotide sequence ID" value="XM_002108648.1"/>
</dbReference>
<dbReference type="Pfam" id="PF08513">
    <property type="entry name" value="LisH"/>
    <property type="match status" value="1"/>
</dbReference>
<keyword evidence="3" id="KW-1185">Reference proteome</keyword>
<dbReference type="HOGENOM" id="CLU_073203_1_0_1"/>
<dbReference type="OrthoDB" id="2415936at2759"/>
<dbReference type="AlphaFoldDB" id="B3RL39"/>
<gene>
    <name evidence="2" type="ORF">TRIADDRAFT_20201</name>
</gene>
<dbReference type="InterPro" id="IPR013144">
    <property type="entry name" value="CRA_dom"/>
</dbReference>
<dbReference type="SMART" id="SM00668">
    <property type="entry name" value="CTLH"/>
    <property type="match status" value="1"/>
</dbReference>
<dbReference type="PROSITE" id="PS50896">
    <property type="entry name" value="LISH"/>
    <property type="match status" value="1"/>
</dbReference>